<dbReference type="GO" id="GO:0033922">
    <property type="term" value="F:peptidoglycan beta-N-acetylmuramidase activity"/>
    <property type="evidence" value="ECO:0007669"/>
    <property type="project" value="InterPro"/>
</dbReference>
<dbReference type="InterPro" id="IPR048502">
    <property type="entry name" value="NamZ_N"/>
</dbReference>
<evidence type="ECO:0000313" key="5">
    <source>
        <dbReference type="Proteomes" id="UP000468388"/>
    </source>
</evidence>
<organism evidence="4 5">
    <name type="scientific">Chitinophaga oryziterrae</name>
    <dbReference type="NCBI Taxonomy" id="1031224"/>
    <lineage>
        <taxon>Bacteria</taxon>
        <taxon>Pseudomonadati</taxon>
        <taxon>Bacteroidota</taxon>
        <taxon>Chitinophagia</taxon>
        <taxon>Chitinophagales</taxon>
        <taxon>Chitinophagaceae</taxon>
        <taxon>Chitinophaga</taxon>
    </lineage>
</organism>
<sequence length="387" mass="43362">MYKIIIPLFIWMACSFTASSQVITGADRTNEYLPLLKGKRVALLVNQTATIGHTHLVDSLLKLGIHIQKIFSPEHGFRGKADAGEKVGNGKDAATGLTIVSLYGKHRKADATDLKDVDILVFDIQDVGARFYTYISSLQELMEAAAENKKPLIVLDRPNPNGHYVDGPILDTAFRSFVGMQPVPIVHGMTVGEYAGMLNGEKMLKNKVHCRLTVIHCQHYDHHTIYLLPISPSPNLPNMASIYLYPSTCLFEGTAFSLGRGTDLPFQVFGSPLLSKNLFSFTPHSTEGAKNPPLKDTTCYGYNLTGTPEQVRAEMDGRVQLKWLIQAYKLFPDKEKFFIPYFKKLAGNAMLQEQIKKGLSEEEIRKSWEPGLTRFKTTRKKYLLYAE</sequence>
<comment type="caution">
    <text evidence="4">The sequence shown here is derived from an EMBL/GenBank/DDBJ whole genome shotgun (WGS) entry which is preliminary data.</text>
</comment>
<dbReference type="Pfam" id="PF20732">
    <property type="entry name" value="NamZ_C"/>
    <property type="match status" value="1"/>
</dbReference>
<feature type="domain" description="Peptidoglycan beta-N-acetylmuramidase NamZ N-terminal" evidence="2">
    <location>
        <begin position="41"/>
        <end position="239"/>
    </location>
</feature>
<dbReference type="PANTHER" id="PTHR42915:SF1">
    <property type="entry name" value="PEPTIDOGLYCAN BETA-N-ACETYLMURAMIDASE NAMZ"/>
    <property type="match status" value="1"/>
</dbReference>
<dbReference type="EMBL" id="WRXO01000001">
    <property type="protein sequence ID" value="MVT39710.1"/>
    <property type="molecule type" value="Genomic_DNA"/>
</dbReference>
<proteinExistence type="predicted"/>
<dbReference type="PIRSF" id="PIRSF016719">
    <property type="entry name" value="UCP016719"/>
    <property type="match status" value="1"/>
</dbReference>
<name>A0A6N8J3G2_9BACT</name>
<dbReference type="Proteomes" id="UP000468388">
    <property type="component" value="Unassembled WGS sequence"/>
</dbReference>
<gene>
    <name evidence="4" type="ORF">GO495_03870</name>
</gene>
<feature type="chain" id="PRO_5026733241" evidence="1">
    <location>
        <begin position="21"/>
        <end position="387"/>
    </location>
</feature>
<keyword evidence="1" id="KW-0732">Signal</keyword>
<protein>
    <submittedName>
        <fullName evidence="4">DUF1343 domain-containing protein</fullName>
    </submittedName>
</protein>
<evidence type="ECO:0000259" key="2">
    <source>
        <dbReference type="Pfam" id="PF07075"/>
    </source>
</evidence>
<accession>A0A6N8J3G2</accession>
<reference evidence="4 5" key="1">
    <citation type="submission" date="2019-12" db="EMBL/GenBank/DDBJ databases">
        <title>The draft genomic sequence of strain Chitinophaga oryziterrae JCM 16595.</title>
        <authorList>
            <person name="Zhang X."/>
        </authorList>
    </citation>
    <scope>NUCLEOTIDE SEQUENCE [LARGE SCALE GENOMIC DNA]</scope>
    <source>
        <strain evidence="4 5">JCM 16595</strain>
    </source>
</reference>
<dbReference type="RefSeq" id="WP_157298363.1">
    <property type="nucleotide sequence ID" value="NZ_BAAAZB010000005.1"/>
</dbReference>
<dbReference type="PANTHER" id="PTHR42915">
    <property type="entry name" value="HYPOTHETICAL 460 KDA PROTEIN IN FEUA-SIGW INTERGENIC REGION [PRECURSOR]"/>
    <property type="match status" value="1"/>
</dbReference>
<dbReference type="AlphaFoldDB" id="A0A6N8J3G2"/>
<evidence type="ECO:0000313" key="4">
    <source>
        <dbReference type="EMBL" id="MVT39710.1"/>
    </source>
</evidence>
<dbReference type="Gene3D" id="3.90.1150.140">
    <property type="match status" value="1"/>
</dbReference>
<evidence type="ECO:0000256" key="1">
    <source>
        <dbReference type="SAM" id="SignalP"/>
    </source>
</evidence>
<evidence type="ECO:0000259" key="3">
    <source>
        <dbReference type="Pfam" id="PF20732"/>
    </source>
</evidence>
<dbReference type="InterPro" id="IPR048503">
    <property type="entry name" value="NamZ_C"/>
</dbReference>
<dbReference type="InterPro" id="IPR008302">
    <property type="entry name" value="NamZ"/>
</dbReference>
<dbReference type="OrthoDB" id="9801061at2"/>
<dbReference type="Pfam" id="PF07075">
    <property type="entry name" value="NamZ_N"/>
    <property type="match status" value="1"/>
</dbReference>
<keyword evidence="5" id="KW-1185">Reference proteome</keyword>
<dbReference type="Gene3D" id="3.40.50.12170">
    <property type="entry name" value="Uncharacterised protein PF07075, DUF1343"/>
    <property type="match status" value="1"/>
</dbReference>
<feature type="domain" description="Peptidoglycan beta-N-acetylmuramidase NamZ C-terminal" evidence="3">
    <location>
        <begin position="243"/>
        <end position="385"/>
    </location>
</feature>
<feature type="signal peptide" evidence="1">
    <location>
        <begin position="1"/>
        <end position="20"/>
    </location>
</feature>